<feature type="transmembrane region" description="Helical" evidence="7">
    <location>
        <begin position="1327"/>
        <end position="1348"/>
    </location>
</feature>
<organism evidence="9">
    <name type="scientific">Alexandrium monilatum</name>
    <dbReference type="NCBI Taxonomy" id="311494"/>
    <lineage>
        <taxon>Eukaryota</taxon>
        <taxon>Sar</taxon>
        <taxon>Alveolata</taxon>
        <taxon>Dinophyceae</taxon>
        <taxon>Gonyaulacales</taxon>
        <taxon>Pyrocystaceae</taxon>
        <taxon>Alexandrium</taxon>
    </lineage>
</organism>
<dbReference type="PROSITE" id="PS50004">
    <property type="entry name" value="C2"/>
    <property type="match status" value="4"/>
</dbReference>
<dbReference type="InterPro" id="IPR035892">
    <property type="entry name" value="C2_domain_sf"/>
</dbReference>
<dbReference type="SMART" id="SM00239">
    <property type="entry name" value="C2"/>
    <property type="match status" value="5"/>
</dbReference>
<dbReference type="GO" id="GO:0007009">
    <property type="term" value="P:plasma membrane organization"/>
    <property type="evidence" value="ECO:0007669"/>
    <property type="project" value="TreeGrafter"/>
</dbReference>
<keyword evidence="5 7" id="KW-0472">Membrane</keyword>
<dbReference type="GO" id="GO:0016020">
    <property type="term" value="C:membrane"/>
    <property type="evidence" value="ECO:0007669"/>
    <property type="project" value="UniProtKB-SubCell"/>
</dbReference>
<comment type="subcellular location">
    <subcellularLocation>
        <location evidence="1">Membrane</location>
        <topology evidence="1">Single-pass membrane protein</topology>
    </subcellularLocation>
</comment>
<evidence type="ECO:0000256" key="4">
    <source>
        <dbReference type="ARBA" id="ARBA00022989"/>
    </source>
</evidence>
<feature type="compositionally biased region" description="Basic and acidic residues" evidence="6">
    <location>
        <begin position="773"/>
        <end position="782"/>
    </location>
</feature>
<feature type="region of interest" description="Disordered" evidence="6">
    <location>
        <begin position="773"/>
        <end position="796"/>
    </location>
</feature>
<dbReference type="Pfam" id="PF00168">
    <property type="entry name" value="C2"/>
    <property type="match status" value="5"/>
</dbReference>
<feature type="domain" description="C2" evidence="8">
    <location>
        <begin position="472"/>
        <end position="596"/>
    </location>
</feature>
<accession>A0A7S4T5M2</accession>
<feature type="domain" description="C2" evidence="8">
    <location>
        <begin position="158"/>
        <end position="278"/>
    </location>
</feature>
<keyword evidence="3" id="KW-0677">Repeat</keyword>
<dbReference type="PANTHER" id="PTHR12546:SF33">
    <property type="entry name" value="SPERM VESICLE FUSION PROTEIN FER-1"/>
    <property type="match status" value="1"/>
</dbReference>
<evidence type="ECO:0000313" key="9">
    <source>
        <dbReference type="EMBL" id="CAE4663059.1"/>
    </source>
</evidence>
<evidence type="ECO:0000256" key="6">
    <source>
        <dbReference type="SAM" id="MobiDB-lite"/>
    </source>
</evidence>
<evidence type="ECO:0000259" key="8">
    <source>
        <dbReference type="PROSITE" id="PS50004"/>
    </source>
</evidence>
<keyword evidence="4 7" id="KW-1133">Transmembrane helix</keyword>
<dbReference type="InterPro" id="IPR000008">
    <property type="entry name" value="C2_dom"/>
</dbReference>
<evidence type="ECO:0000256" key="7">
    <source>
        <dbReference type="SAM" id="Phobius"/>
    </source>
</evidence>
<evidence type="ECO:0000256" key="1">
    <source>
        <dbReference type="ARBA" id="ARBA00004167"/>
    </source>
</evidence>
<name>A0A7S4T5M2_9DINO</name>
<dbReference type="SUPFAM" id="SSF49562">
    <property type="entry name" value="C2 domain (Calcium/lipid-binding domain, CaLB)"/>
    <property type="match status" value="4"/>
</dbReference>
<feature type="domain" description="C2" evidence="8">
    <location>
        <begin position="1"/>
        <end position="107"/>
    </location>
</feature>
<protein>
    <recommendedName>
        <fullName evidence="8">C2 domain-containing protein</fullName>
    </recommendedName>
</protein>
<dbReference type="EMBL" id="HBNR01085348">
    <property type="protein sequence ID" value="CAE4663059.1"/>
    <property type="molecule type" value="Transcribed_RNA"/>
</dbReference>
<evidence type="ECO:0000256" key="2">
    <source>
        <dbReference type="ARBA" id="ARBA00022692"/>
    </source>
</evidence>
<proteinExistence type="predicted"/>
<evidence type="ECO:0000256" key="3">
    <source>
        <dbReference type="ARBA" id="ARBA00022737"/>
    </source>
</evidence>
<evidence type="ECO:0000256" key="5">
    <source>
        <dbReference type="ARBA" id="ARBA00023136"/>
    </source>
</evidence>
<reference evidence="9" key="1">
    <citation type="submission" date="2021-01" db="EMBL/GenBank/DDBJ databases">
        <authorList>
            <person name="Corre E."/>
            <person name="Pelletier E."/>
            <person name="Niang G."/>
            <person name="Scheremetjew M."/>
            <person name="Finn R."/>
            <person name="Kale V."/>
            <person name="Holt S."/>
            <person name="Cochrane G."/>
            <person name="Meng A."/>
            <person name="Brown T."/>
            <person name="Cohen L."/>
        </authorList>
    </citation>
    <scope>NUCLEOTIDE SEQUENCE</scope>
    <source>
        <strain evidence="9">CCMP3105</strain>
    </source>
</reference>
<sequence>MEYLVNVAVHGVAGMTFGDKSQSAPSPFVRVTVFGETLDTRVVASSPTCSLGNFFSISKRQKPEDFAAEDVTITVLHSGTLGLSTVLGQVVFSLQRVRAKKQHMVETAWFPAVLPENPGEVRGFVSLTIGAYGPGDRVPRSVGVSDMDESVADAEGLRGRAVKLPSAGDAVKSLHELAVRIHQAEALRKVSGTFGEGCHPFVRVDFNGTSQTTQTQSSTSPVWNEEIRVPFMMPSWDDSINVRVFSEGGATSKDALLGELIVHVDDLNFSFTPTWFNFYVPENNQGRGGTWLLRGSKDGDASVFAGRLLASASVRRVEKPGLSVGPSPPMKPPNVSKHALWADFYEVCFDVADQPQEVFACVSMEPFIAEIQSKAPDRHLHAFVWPGDTGRMDQETLMLPDAAMCSDIIISAYARWEGWFTSTFHRHMYLRIPLARALHWDSKPRWYEMRPVSPEGGFRTAGFILMSINVGPEQAAPKRPRRERVQLNSYTFRAYVYQAVNLPVKDKEGTSDPFVSVFFGPAALHTEIVGGTLNPSWNQVLEATVEVPENEALRPDIHLFVRDMDDEGAQAMAMARCSTREAGSLPPTWQGPPRWLKLEPMPGGVPTQGRLLAAFELEPQAGRLDAEPKAAMPPTAACSVEFYVVGVRMRNVGPSLKNPRLQVIWGRKEEDRSEPKKAKFTGLGRGSDGQYNFLEQVSLTCKLSKDPLYQDWLEVRLLSDDEHDDTMAKTVSFATIQLVEFLPWVNEEQRKQARQDFRAKRLSVLNEAECALERARSERPATTEEETTPSAPWKRSAEAVEDQELLTCRSLGWDVDSIEASNARRLGAMEFTNLTEEDQAECKKVLEDCVARHGKSDGPEWGAALVDFIKNFEWPIDEGVIEDLDKHPDIDCELNVSSEIPYSRTDLFVGTDWGDAEVVGALKFCCRILERERLKRGGPEVEAADRAWEAKLRGIEEVFRQSQDLAIRAYILSADGLTPCSGSSDCSTYIWTRATTREDEQVHSFRDNLAVRRHTLHPRFHRCHALQQCRLPENGLLEVTVMEQVHSMFGGVASERAVGSTVIDLEDRWFSRRYRSMVEEDAVPIESRELHRPDSSFSKGHLRLWVDIMTSEQSQSRKLATLPSTEPAPFQLRIVIWKVTKVEAVDGQAPDIYVTGWHEMDDGTTLKQSTDTHYGADDGTGTFNWRFVFDLKAPCRDPRFAFRVWNDRLITDEPLAEVTLDLSRDFIHARRENASVELPRGTVHMTHPAFPGDISGILDMQGILLPLDEAMERPVGRGREEPNEDPFVDPEDPHLKAHRSYVGNLAIVQTIRAAGAGILMGAKLLTVLYMVGGAISGIVFVITTIVMLTK</sequence>
<dbReference type="Gene3D" id="2.60.40.150">
    <property type="entry name" value="C2 domain"/>
    <property type="match status" value="3"/>
</dbReference>
<keyword evidence="2 7" id="KW-0812">Transmembrane</keyword>
<dbReference type="InterPro" id="IPR037721">
    <property type="entry name" value="Ferlin"/>
</dbReference>
<dbReference type="PANTHER" id="PTHR12546">
    <property type="entry name" value="FER-1-LIKE"/>
    <property type="match status" value="1"/>
</dbReference>
<gene>
    <name evidence="9" type="ORF">AMON00008_LOCUS61105</name>
</gene>
<feature type="domain" description="C2" evidence="8">
    <location>
        <begin position="1113"/>
        <end position="1235"/>
    </location>
</feature>